<dbReference type="InterPro" id="IPR050680">
    <property type="entry name" value="YpeA/RimI_acetyltransf"/>
</dbReference>
<gene>
    <name evidence="4" type="ORF">KUV50_16350</name>
</gene>
<dbReference type="AlphaFoldDB" id="A0A953LCP6"/>
<keyword evidence="1" id="KW-0808">Transferase</keyword>
<name>A0A953LCP6_9BACT</name>
<evidence type="ECO:0000256" key="1">
    <source>
        <dbReference type="ARBA" id="ARBA00022679"/>
    </source>
</evidence>
<dbReference type="EMBL" id="JAHVHU010000017">
    <property type="protein sequence ID" value="MBY5959726.1"/>
    <property type="molecule type" value="Genomic_DNA"/>
</dbReference>
<evidence type="ECO:0000256" key="2">
    <source>
        <dbReference type="ARBA" id="ARBA00023315"/>
    </source>
</evidence>
<protein>
    <submittedName>
        <fullName evidence="4">GNAT family N-acetyltransferase</fullName>
    </submittedName>
</protein>
<evidence type="ECO:0000259" key="3">
    <source>
        <dbReference type="PROSITE" id="PS51186"/>
    </source>
</evidence>
<dbReference type="InterPro" id="IPR000182">
    <property type="entry name" value="GNAT_dom"/>
</dbReference>
<accession>A0A953LCP6</accession>
<keyword evidence="2" id="KW-0012">Acyltransferase</keyword>
<dbReference type="InterPro" id="IPR016181">
    <property type="entry name" value="Acyl_CoA_acyltransferase"/>
</dbReference>
<sequence length="168" mass="19325">MITNFKLTPATLDDIPRIQEIAYKTWATAYKNVISSEQITYMLEMMYNTQTLSKLIQQPDFLFYLINDGAGIAALELHYENTISKLHKIYILPEHQGKGLGKKTIQSLTNISQNAGDKSIILNVNKKNAATHFYEKCGFIRWRSEVIDIGGDYVMDDYVYRKDFSALR</sequence>
<dbReference type="CDD" id="cd04301">
    <property type="entry name" value="NAT_SF"/>
    <property type="match status" value="1"/>
</dbReference>
<dbReference type="Proteomes" id="UP000753961">
    <property type="component" value="Unassembled WGS sequence"/>
</dbReference>
<dbReference type="Pfam" id="PF13673">
    <property type="entry name" value="Acetyltransf_10"/>
    <property type="match status" value="1"/>
</dbReference>
<dbReference type="Gene3D" id="3.40.630.30">
    <property type="match status" value="1"/>
</dbReference>
<dbReference type="PROSITE" id="PS51186">
    <property type="entry name" value="GNAT"/>
    <property type="match status" value="1"/>
</dbReference>
<keyword evidence="5" id="KW-1185">Reference proteome</keyword>
<evidence type="ECO:0000313" key="5">
    <source>
        <dbReference type="Proteomes" id="UP000753961"/>
    </source>
</evidence>
<comment type="caution">
    <text evidence="4">The sequence shown here is derived from an EMBL/GenBank/DDBJ whole genome shotgun (WGS) entry which is preliminary data.</text>
</comment>
<reference evidence="4" key="1">
    <citation type="submission" date="2021-06" db="EMBL/GenBank/DDBJ databases">
        <title>44 bacteria genomes isolated from Dapeng, Shenzhen.</title>
        <authorList>
            <person name="Zheng W."/>
            <person name="Yu S."/>
            <person name="Huang Y."/>
        </authorList>
    </citation>
    <scope>NUCLEOTIDE SEQUENCE</scope>
    <source>
        <strain evidence="4">DP5N28-2</strain>
    </source>
</reference>
<dbReference type="PANTHER" id="PTHR43420">
    <property type="entry name" value="ACETYLTRANSFERASE"/>
    <property type="match status" value="1"/>
</dbReference>
<dbReference type="GO" id="GO:0016747">
    <property type="term" value="F:acyltransferase activity, transferring groups other than amino-acyl groups"/>
    <property type="evidence" value="ECO:0007669"/>
    <property type="project" value="InterPro"/>
</dbReference>
<evidence type="ECO:0000313" key="4">
    <source>
        <dbReference type="EMBL" id="MBY5959726.1"/>
    </source>
</evidence>
<dbReference type="SUPFAM" id="SSF55729">
    <property type="entry name" value="Acyl-CoA N-acyltransferases (Nat)"/>
    <property type="match status" value="1"/>
</dbReference>
<dbReference type="PANTHER" id="PTHR43420:SF47">
    <property type="entry name" value="N-ACETYLTRANSFERASE DOMAIN-CONTAINING PROTEIN"/>
    <property type="match status" value="1"/>
</dbReference>
<organism evidence="4 5">
    <name type="scientific">Membranihabitans marinus</name>
    <dbReference type="NCBI Taxonomy" id="1227546"/>
    <lineage>
        <taxon>Bacteria</taxon>
        <taxon>Pseudomonadati</taxon>
        <taxon>Bacteroidota</taxon>
        <taxon>Saprospiria</taxon>
        <taxon>Saprospirales</taxon>
        <taxon>Saprospiraceae</taxon>
        <taxon>Membranihabitans</taxon>
    </lineage>
</organism>
<feature type="domain" description="N-acetyltransferase" evidence="3">
    <location>
        <begin position="5"/>
        <end position="165"/>
    </location>
</feature>
<proteinExistence type="predicted"/>
<dbReference type="RefSeq" id="WP_222581263.1">
    <property type="nucleotide sequence ID" value="NZ_JAHVHU010000017.1"/>
</dbReference>